<dbReference type="STRING" id="1114924.SAMN05216258_105464"/>
<organism evidence="1 2">
    <name type="scientific">Albimonas pacifica</name>
    <dbReference type="NCBI Taxonomy" id="1114924"/>
    <lineage>
        <taxon>Bacteria</taxon>
        <taxon>Pseudomonadati</taxon>
        <taxon>Pseudomonadota</taxon>
        <taxon>Alphaproteobacteria</taxon>
        <taxon>Rhodobacterales</taxon>
        <taxon>Paracoccaceae</taxon>
        <taxon>Albimonas</taxon>
    </lineage>
</organism>
<dbReference type="SUPFAM" id="SSF53335">
    <property type="entry name" value="S-adenosyl-L-methionine-dependent methyltransferases"/>
    <property type="match status" value="1"/>
</dbReference>
<dbReference type="InterPro" id="IPR029063">
    <property type="entry name" value="SAM-dependent_MTases_sf"/>
</dbReference>
<dbReference type="Proteomes" id="UP000199377">
    <property type="component" value="Unassembled WGS sequence"/>
</dbReference>
<dbReference type="EMBL" id="FOQH01000005">
    <property type="protein sequence ID" value="SFI29757.1"/>
    <property type="molecule type" value="Genomic_DNA"/>
</dbReference>
<dbReference type="OrthoDB" id="7273451at2"/>
<gene>
    <name evidence="1" type="ORF">SAMN05216258_105464</name>
</gene>
<dbReference type="RefSeq" id="WP_092860269.1">
    <property type="nucleotide sequence ID" value="NZ_FOQH01000005.1"/>
</dbReference>
<evidence type="ECO:0008006" key="3">
    <source>
        <dbReference type="Google" id="ProtNLM"/>
    </source>
</evidence>
<name>A0A1I3H2K1_9RHOB</name>
<keyword evidence="2" id="KW-1185">Reference proteome</keyword>
<dbReference type="AlphaFoldDB" id="A0A1I3H2K1"/>
<proteinExistence type="predicted"/>
<evidence type="ECO:0000313" key="1">
    <source>
        <dbReference type="EMBL" id="SFI29757.1"/>
    </source>
</evidence>
<protein>
    <recommendedName>
        <fullName evidence="3">Methyltransferase domain-containing protein</fullName>
    </recommendedName>
</protein>
<dbReference type="Gene3D" id="3.40.50.150">
    <property type="entry name" value="Vaccinia Virus protein VP39"/>
    <property type="match status" value="1"/>
</dbReference>
<reference evidence="1 2" key="1">
    <citation type="submission" date="2016-10" db="EMBL/GenBank/DDBJ databases">
        <authorList>
            <person name="de Groot N.N."/>
        </authorList>
    </citation>
    <scope>NUCLEOTIDE SEQUENCE [LARGE SCALE GENOMIC DNA]</scope>
    <source>
        <strain evidence="1 2">CGMCC 1.11030</strain>
    </source>
</reference>
<sequence>MSFASSWLALREPADVAARDRGLLSALSDWVDGRSLPATDLGCGTGSTVRAVAPYARSLDWTLVDNDVALLEEAAARTGARTRPLDLAAAPEAAVEGARLVTASALFDLVSADWLGRFVQALAPDAAVYAALNYDGREAWSPAPPHEAQALAAFHRHQAGDKGFGPSLGPQAGATLAAMLAQRGWKVRVADSAWRLGAGERPLIRALAEGSAEAVAATGALVGRRLADWRAGRRAATAVEIGHLDLLALPPEG</sequence>
<evidence type="ECO:0000313" key="2">
    <source>
        <dbReference type="Proteomes" id="UP000199377"/>
    </source>
</evidence>
<accession>A0A1I3H2K1</accession>